<name>A0A1E4T9D9_9ASCO</name>
<dbReference type="Proteomes" id="UP000095023">
    <property type="component" value="Unassembled WGS sequence"/>
</dbReference>
<feature type="region of interest" description="Disordered" evidence="1">
    <location>
        <begin position="116"/>
        <end position="136"/>
    </location>
</feature>
<dbReference type="InterPro" id="IPR007275">
    <property type="entry name" value="YTH_domain"/>
</dbReference>
<dbReference type="GO" id="GO:0005737">
    <property type="term" value="C:cytoplasm"/>
    <property type="evidence" value="ECO:0007669"/>
    <property type="project" value="TreeGrafter"/>
</dbReference>
<dbReference type="PANTHER" id="PTHR12357">
    <property type="entry name" value="YTH YT521-B HOMOLOGY DOMAIN-CONTAINING"/>
    <property type="match status" value="1"/>
</dbReference>
<dbReference type="GO" id="GO:1990247">
    <property type="term" value="F:N6-methyladenosine-containing RNA reader activity"/>
    <property type="evidence" value="ECO:0007669"/>
    <property type="project" value="TreeGrafter"/>
</dbReference>
<dbReference type="CDD" id="cd21134">
    <property type="entry name" value="YTH"/>
    <property type="match status" value="1"/>
</dbReference>
<dbReference type="GO" id="GO:0061157">
    <property type="term" value="P:mRNA destabilization"/>
    <property type="evidence" value="ECO:0007669"/>
    <property type="project" value="TreeGrafter"/>
</dbReference>
<dbReference type="EMBL" id="KV453844">
    <property type="protein sequence ID" value="ODV88372.1"/>
    <property type="molecule type" value="Genomic_DNA"/>
</dbReference>
<evidence type="ECO:0000313" key="3">
    <source>
        <dbReference type="EMBL" id="ODV88372.1"/>
    </source>
</evidence>
<gene>
    <name evidence="3" type="ORF">CANCADRAFT_32989</name>
</gene>
<dbReference type="Gene3D" id="3.10.590.10">
    <property type="entry name" value="ph1033 like domains"/>
    <property type="match status" value="1"/>
</dbReference>
<feature type="domain" description="YTH" evidence="2">
    <location>
        <begin position="247"/>
        <end position="388"/>
    </location>
</feature>
<evidence type="ECO:0000259" key="2">
    <source>
        <dbReference type="PROSITE" id="PS50882"/>
    </source>
</evidence>
<proteinExistence type="predicted"/>
<dbReference type="InterPro" id="IPR045168">
    <property type="entry name" value="YTH_prot"/>
</dbReference>
<dbReference type="Pfam" id="PF04146">
    <property type="entry name" value="YTH"/>
    <property type="match status" value="1"/>
</dbReference>
<evidence type="ECO:0000313" key="4">
    <source>
        <dbReference type="Proteomes" id="UP000095023"/>
    </source>
</evidence>
<dbReference type="PROSITE" id="PS50882">
    <property type="entry name" value="YTH"/>
    <property type="match status" value="1"/>
</dbReference>
<dbReference type="AlphaFoldDB" id="A0A1E4T9D9"/>
<evidence type="ECO:0000256" key="1">
    <source>
        <dbReference type="SAM" id="MobiDB-lite"/>
    </source>
</evidence>
<dbReference type="OrthoDB" id="306690at2759"/>
<sequence length="400" mass="44068">MDPLHSKQYSPADFWHIPSDLFLDSEDALTSQVHPSPLLSSIIRNKRIAPSFDSAKFHTPKALSKKTDPLSLATRTTPASIPLEISPFDKSATWGSTAFPSQRRFSFLTADTSSTYSGASGSTFSSPIQASPPPSIWSKRSVDSNLSQVSSRNLDLFGPASLSSSPEAHAFTHTASDPNLCLTSTKPESEKPSSMKAANAAACFTQVTDQSVGSSSSSTVARTFNRRPTSQVYRIINSPDYTPAKVSRYFVIKSFTERHVLQAYNTCTWSSTEHGTQRLHRAFWSCREQAQECGETEFTVLLYFSVNESRQFCGVAELVHSSLASTPSLDPTKPSEGAFSLRWIFVKDVPNSALRHILVKNNMNKPVTNSRDTQELFPDAGIEVLNVFKDYDSTSSFIYV</sequence>
<feature type="compositionally biased region" description="Low complexity" evidence="1">
    <location>
        <begin position="116"/>
        <end position="129"/>
    </location>
</feature>
<keyword evidence="4" id="KW-1185">Reference proteome</keyword>
<accession>A0A1E4T9D9</accession>
<dbReference type="GO" id="GO:0003729">
    <property type="term" value="F:mRNA binding"/>
    <property type="evidence" value="ECO:0007669"/>
    <property type="project" value="TreeGrafter"/>
</dbReference>
<reference evidence="4" key="1">
    <citation type="submission" date="2016-02" db="EMBL/GenBank/DDBJ databases">
        <title>Comparative genomics of biotechnologically important yeasts.</title>
        <authorList>
            <consortium name="DOE Joint Genome Institute"/>
            <person name="Riley R."/>
            <person name="Haridas S."/>
            <person name="Wolfe K.H."/>
            <person name="Lopes M.R."/>
            <person name="Hittinger C.T."/>
            <person name="Goker M."/>
            <person name="Salamov A."/>
            <person name="Wisecaver J."/>
            <person name="Long T.M."/>
            <person name="Aerts A.L."/>
            <person name="Barry K."/>
            <person name="Choi C."/>
            <person name="Clum A."/>
            <person name="Coughlan A.Y."/>
            <person name="Deshpande S."/>
            <person name="Douglass A.P."/>
            <person name="Hanson S.J."/>
            <person name="Klenk H.-P."/>
            <person name="Labutti K."/>
            <person name="Lapidus A."/>
            <person name="Lindquist E."/>
            <person name="Lipzen A."/>
            <person name="Meier-Kolthoff J.P."/>
            <person name="Ohm R.A."/>
            <person name="Otillar R.P."/>
            <person name="Pangilinan J."/>
            <person name="Peng Y."/>
            <person name="Rokas A."/>
            <person name="Rosa C.A."/>
            <person name="Scheuner C."/>
            <person name="Sibirny A.A."/>
            <person name="Slot J.C."/>
            <person name="Stielow J.B."/>
            <person name="Sun H."/>
            <person name="Kurtzman C.P."/>
            <person name="Blackwell M."/>
            <person name="Jeffries T.W."/>
            <person name="Grigoriev I.V."/>
        </authorList>
    </citation>
    <scope>NUCLEOTIDE SEQUENCE [LARGE SCALE GENOMIC DNA]</scope>
    <source>
        <strain evidence="4">NRRL Y-17796</strain>
    </source>
</reference>
<dbReference type="PANTHER" id="PTHR12357:SF89">
    <property type="entry name" value="YTH DOMAIN-CONTAINING FAMILY PROTEIN"/>
    <property type="match status" value="1"/>
</dbReference>
<protein>
    <recommendedName>
        <fullName evidence="2">YTH domain-containing protein</fullName>
    </recommendedName>
</protein>
<organism evidence="3 4">
    <name type="scientific">Tortispora caseinolytica NRRL Y-17796</name>
    <dbReference type="NCBI Taxonomy" id="767744"/>
    <lineage>
        <taxon>Eukaryota</taxon>
        <taxon>Fungi</taxon>
        <taxon>Dikarya</taxon>
        <taxon>Ascomycota</taxon>
        <taxon>Saccharomycotina</taxon>
        <taxon>Trigonopsidomycetes</taxon>
        <taxon>Trigonopsidales</taxon>
        <taxon>Trigonopsidaceae</taxon>
        <taxon>Tortispora</taxon>
    </lineage>
</organism>